<proteinExistence type="predicted"/>
<dbReference type="Proteomes" id="UP000545386">
    <property type="component" value="Unassembled WGS sequence"/>
</dbReference>
<gene>
    <name evidence="5" type="ORF">GTU67_13625</name>
</gene>
<dbReference type="PANTHER" id="PTHR12526">
    <property type="entry name" value="GLYCOSYLTRANSFERASE"/>
    <property type="match status" value="1"/>
</dbReference>
<protein>
    <submittedName>
        <fullName evidence="5">Glycosyltransferase family 4 protein</fullName>
    </submittedName>
</protein>
<keyword evidence="2 5" id="KW-0808">Transferase</keyword>
<evidence type="ECO:0000259" key="3">
    <source>
        <dbReference type="Pfam" id="PF00534"/>
    </source>
</evidence>
<dbReference type="PANTHER" id="PTHR12526:SF510">
    <property type="entry name" value="D-INOSITOL 3-PHOSPHATE GLYCOSYLTRANSFERASE"/>
    <property type="match status" value="1"/>
</dbReference>
<evidence type="ECO:0000256" key="2">
    <source>
        <dbReference type="ARBA" id="ARBA00022679"/>
    </source>
</evidence>
<dbReference type="RefSeq" id="WP_185780605.1">
    <property type="nucleotide sequence ID" value="NZ_JACJUU010000015.1"/>
</dbReference>
<name>A0A842HTI0_9BURK</name>
<dbReference type="Gene3D" id="3.40.50.2000">
    <property type="entry name" value="Glycogen Phosphorylase B"/>
    <property type="match status" value="2"/>
</dbReference>
<evidence type="ECO:0000256" key="1">
    <source>
        <dbReference type="ARBA" id="ARBA00022676"/>
    </source>
</evidence>
<evidence type="ECO:0000259" key="4">
    <source>
        <dbReference type="Pfam" id="PF13579"/>
    </source>
</evidence>
<dbReference type="InterPro" id="IPR001296">
    <property type="entry name" value="Glyco_trans_1"/>
</dbReference>
<dbReference type="GO" id="GO:0016757">
    <property type="term" value="F:glycosyltransferase activity"/>
    <property type="evidence" value="ECO:0007669"/>
    <property type="project" value="UniProtKB-KW"/>
</dbReference>
<comment type="caution">
    <text evidence="5">The sequence shown here is derived from an EMBL/GenBank/DDBJ whole genome shotgun (WGS) entry which is preliminary data.</text>
</comment>
<keyword evidence="6" id="KW-1185">Reference proteome</keyword>
<dbReference type="InterPro" id="IPR028098">
    <property type="entry name" value="Glyco_trans_4-like_N"/>
</dbReference>
<dbReference type="SUPFAM" id="SSF53756">
    <property type="entry name" value="UDP-Glycosyltransferase/glycogen phosphorylase"/>
    <property type="match status" value="1"/>
</dbReference>
<accession>A0A842HTI0</accession>
<feature type="domain" description="Glycosyl transferase family 1" evidence="3">
    <location>
        <begin position="191"/>
        <end position="345"/>
    </location>
</feature>
<reference evidence="5 6" key="1">
    <citation type="submission" date="2020-08" db="EMBL/GenBank/DDBJ databases">
        <title>Paraeoetvoesia sp. YC-7-48 draft genome sequence.</title>
        <authorList>
            <person name="Yao L."/>
        </authorList>
    </citation>
    <scope>NUCLEOTIDE SEQUENCE [LARGE SCALE GENOMIC DNA]</scope>
    <source>
        <strain evidence="6">YC-7-48</strain>
    </source>
</reference>
<dbReference type="Pfam" id="PF13579">
    <property type="entry name" value="Glyco_trans_4_4"/>
    <property type="match status" value="1"/>
</dbReference>
<organism evidence="5 6">
    <name type="scientific">Pusillimonas minor</name>
    <dbReference type="NCBI Taxonomy" id="2697024"/>
    <lineage>
        <taxon>Bacteria</taxon>
        <taxon>Pseudomonadati</taxon>
        <taxon>Pseudomonadota</taxon>
        <taxon>Betaproteobacteria</taxon>
        <taxon>Burkholderiales</taxon>
        <taxon>Alcaligenaceae</taxon>
        <taxon>Pusillimonas</taxon>
    </lineage>
</organism>
<dbReference type="Pfam" id="PF00534">
    <property type="entry name" value="Glycos_transf_1"/>
    <property type="match status" value="1"/>
</dbReference>
<feature type="domain" description="Glycosyltransferase subfamily 4-like N-terminal" evidence="4">
    <location>
        <begin position="13"/>
        <end position="171"/>
    </location>
</feature>
<keyword evidence="1" id="KW-0328">Glycosyltransferase</keyword>
<dbReference type="EMBL" id="JACJUU010000015">
    <property type="protein sequence ID" value="MBC2770948.1"/>
    <property type="molecule type" value="Genomic_DNA"/>
</dbReference>
<dbReference type="AlphaFoldDB" id="A0A842HTI0"/>
<dbReference type="CDD" id="cd03820">
    <property type="entry name" value="GT4_AmsD-like"/>
    <property type="match status" value="1"/>
</dbReference>
<evidence type="ECO:0000313" key="6">
    <source>
        <dbReference type="Proteomes" id="UP000545386"/>
    </source>
</evidence>
<sequence length="373" mass="41052">MKIALLVSSMNAGGAERVAATLCNAWASQGHHVLLMPTYPVKGHSFYPLASNVRVEWLADRLGAGARSWRSPFLKLCQMRRFVSDEQPDVVVSFLTNVNVMTLLATWGLTVPVVVCERTNPAFSDSSGPVLSMLRRWLYRRAAAVCVQTQATASAFAQMVPHMPSLDVLPNPMPPELDGMALSSLMPDDSGRFRLVAMGRFMPNKQFDRLIDMFSRIHTDFPQWDLYIFGDGPMREGLELKVQQMELSGRVHMPGRTTSPWIELQKASAFVMTSSVEGFPNVLLEAMALGLPAVVYDCPSGPRELTEDGQHAVLVALGDEDKFVAGLRTLLGDAAQRQKLGKVAAQSVRARFSLPAVVKQWGGVLSRVTKHND</sequence>
<evidence type="ECO:0000313" key="5">
    <source>
        <dbReference type="EMBL" id="MBC2770948.1"/>
    </source>
</evidence>